<gene>
    <name evidence="3" type="ORF">Prudu_001579</name>
</gene>
<name>A0A4Y1QP07_PRUDU</name>
<feature type="region of interest" description="Disordered" evidence="1">
    <location>
        <begin position="1"/>
        <end position="28"/>
    </location>
</feature>
<evidence type="ECO:0000256" key="1">
    <source>
        <dbReference type="SAM" id="MobiDB-lite"/>
    </source>
</evidence>
<proteinExistence type="predicted"/>
<feature type="compositionally biased region" description="Basic and acidic residues" evidence="1">
    <location>
        <begin position="9"/>
        <end position="20"/>
    </location>
</feature>
<dbReference type="EMBL" id="AP019297">
    <property type="protein sequence ID" value="BBG93537.1"/>
    <property type="molecule type" value="Genomic_DNA"/>
</dbReference>
<accession>A0A4Y1QP07</accession>
<keyword evidence="2" id="KW-0812">Transmembrane</keyword>
<reference evidence="3" key="1">
    <citation type="journal article" date="2019" name="Science">
        <title>Mutation of a bHLH transcription factor allowed almond domestication.</title>
        <authorList>
            <person name="Sanchez-Perez R."/>
            <person name="Pavan S."/>
            <person name="Mazzeo R."/>
            <person name="Moldovan C."/>
            <person name="Aiese Cigliano R."/>
            <person name="Del Cueto J."/>
            <person name="Ricciardi F."/>
            <person name="Lotti C."/>
            <person name="Ricciardi L."/>
            <person name="Dicenta F."/>
            <person name="Lopez-Marques R.L."/>
            <person name="Lindberg Moller B."/>
        </authorList>
    </citation>
    <scope>NUCLEOTIDE SEQUENCE</scope>
</reference>
<keyword evidence="2" id="KW-0472">Membrane</keyword>
<evidence type="ECO:0000313" key="3">
    <source>
        <dbReference type="EMBL" id="BBG93537.1"/>
    </source>
</evidence>
<keyword evidence="2" id="KW-1133">Transmembrane helix</keyword>
<feature type="transmembrane region" description="Helical" evidence="2">
    <location>
        <begin position="90"/>
        <end position="109"/>
    </location>
</feature>
<protein>
    <submittedName>
        <fullName evidence="3">Uncharacterized protein</fullName>
    </submittedName>
</protein>
<sequence length="234" mass="26597">MGLQNESQQLHEEMATRSENSDTESNETWNISGNEIRSEGSEVVFLDINNEVIRTILMTTGRGGTINIVNNKIFSTKGGRVGIGKIGKNYCNWRVLIFLLVLIFGLANWEKSAATQSTMSRLTILISYGGSWVHSTYTNGKIKGVLVSEKITLEKLRNKVYYIANLDPNEYEITMKSYKIPLCITLKRRLRNQQATVDFRQLPMSVDLNLGTRADLEDNNQYRDSENYLGEEEL</sequence>
<dbReference type="AlphaFoldDB" id="A0A4Y1QP07"/>
<evidence type="ECO:0000256" key="2">
    <source>
        <dbReference type="SAM" id="Phobius"/>
    </source>
</evidence>
<organism evidence="3">
    <name type="scientific">Prunus dulcis</name>
    <name type="common">Almond</name>
    <name type="synonym">Amygdalus dulcis</name>
    <dbReference type="NCBI Taxonomy" id="3755"/>
    <lineage>
        <taxon>Eukaryota</taxon>
        <taxon>Viridiplantae</taxon>
        <taxon>Streptophyta</taxon>
        <taxon>Embryophyta</taxon>
        <taxon>Tracheophyta</taxon>
        <taxon>Spermatophyta</taxon>
        <taxon>Magnoliopsida</taxon>
        <taxon>eudicotyledons</taxon>
        <taxon>Gunneridae</taxon>
        <taxon>Pentapetalae</taxon>
        <taxon>rosids</taxon>
        <taxon>fabids</taxon>
        <taxon>Rosales</taxon>
        <taxon>Rosaceae</taxon>
        <taxon>Amygdaloideae</taxon>
        <taxon>Amygdaleae</taxon>
        <taxon>Prunus</taxon>
    </lineage>
</organism>